<dbReference type="GO" id="GO:0003924">
    <property type="term" value="F:GTPase activity"/>
    <property type="evidence" value="ECO:0007669"/>
    <property type="project" value="InterPro"/>
</dbReference>
<organism evidence="5 6">
    <name type="scientific">Popillia japonica</name>
    <name type="common">Japanese beetle</name>
    <dbReference type="NCBI Taxonomy" id="7064"/>
    <lineage>
        <taxon>Eukaryota</taxon>
        <taxon>Metazoa</taxon>
        <taxon>Ecdysozoa</taxon>
        <taxon>Arthropoda</taxon>
        <taxon>Hexapoda</taxon>
        <taxon>Insecta</taxon>
        <taxon>Pterygota</taxon>
        <taxon>Neoptera</taxon>
        <taxon>Endopterygota</taxon>
        <taxon>Coleoptera</taxon>
        <taxon>Polyphaga</taxon>
        <taxon>Scarabaeiformia</taxon>
        <taxon>Scarabaeidae</taxon>
        <taxon>Rutelinae</taxon>
        <taxon>Popillia</taxon>
    </lineage>
</organism>
<dbReference type="GO" id="GO:1905515">
    <property type="term" value="P:non-motile cilium assembly"/>
    <property type="evidence" value="ECO:0007669"/>
    <property type="project" value="TreeGrafter"/>
</dbReference>
<evidence type="ECO:0000313" key="6">
    <source>
        <dbReference type="Proteomes" id="UP001458880"/>
    </source>
</evidence>
<keyword evidence="4" id="KW-0479">Metal-binding</keyword>
<dbReference type="InterPro" id="IPR051995">
    <property type="entry name" value="Ciliary_GTPase"/>
</dbReference>
<dbReference type="Gene3D" id="3.40.50.300">
    <property type="entry name" value="P-loop containing nucleotide triphosphate hydrolases"/>
    <property type="match status" value="1"/>
</dbReference>
<dbReference type="EMBL" id="JASPKY010000043">
    <property type="protein sequence ID" value="KAK9746001.1"/>
    <property type="molecule type" value="Genomic_DNA"/>
</dbReference>
<feature type="binding site" evidence="3">
    <location>
        <begin position="21"/>
        <end position="28"/>
    </location>
    <ligand>
        <name>GTP</name>
        <dbReference type="ChEBI" id="CHEBI:37565"/>
    </ligand>
</feature>
<dbReference type="GO" id="GO:0005525">
    <property type="term" value="F:GTP binding"/>
    <property type="evidence" value="ECO:0007669"/>
    <property type="project" value="UniProtKB-KW"/>
</dbReference>
<dbReference type="Proteomes" id="UP001458880">
    <property type="component" value="Unassembled WGS sequence"/>
</dbReference>
<evidence type="ECO:0000256" key="3">
    <source>
        <dbReference type="PIRSR" id="PIRSR606689-1"/>
    </source>
</evidence>
<feature type="binding site" evidence="4">
    <location>
        <position position="28"/>
    </location>
    <ligand>
        <name>Mg(2+)</name>
        <dbReference type="ChEBI" id="CHEBI:18420"/>
    </ligand>
</feature>
<dbReference type="SMART" id="SM00178">
    <property type="entry name" value="SAR"/>
    <property type="match status" value="1"/>
</dbReference>
<dbReference type="Pfam" id="PF00025">
    <property type="entry name" value="Arf"/>
    <property type="match status" value="1"/>
</dbReference>
<sequence length="407" mass="45523">MGNCCCLKKKPRNKIVLLLLGLDNAGKTVAAKNLAGEPFEEVVPTVGFSVINLNYLNFNIEVFDLGGGSNIRGIWSRYFVDAHGIIFIVDSSDFSRLNEVREVLNSLLSHDKIAGKPLLLLANKQDNENALDELDLIESLELECLVNKQRCPTLVESCSATAATSKLKLDPGIKKGYNWLLNYIIREYGSINARVKRDVEQQEIVERQAREEILKRLRVLDEAEKKKPNDDIIELYSDYNMKINNFVTQDVPQSVSDESSSAYSSESLPPIYNGTANGVNQNDRPKSATQIVKDQILLDHNQQKIFSIKPSNKTEPINLLGIKLPHSAKLPRNIACNDRRSLKSAGDSAFVVSDLPNAVSYNDGDGDLHRQLFEMTTISSHTKIHILKQTRDIVPKHIENSVNINID</sequence>
<gene>
    <name evidence="5" type="ORF">QE152_g6434</name>
</gene>
<dbReference type="PANTHER" id="PTHR46090">
    <property type="entry name" value="ADP-RIBOSYLATION FACTOR-LIKE PROTEIN 13B"/>
    <property type="match status" value="1"/>
</dbReference>
<dbReference type="GO" id="GO:0046872">
    <property type="term" value="F:metal ion binding"/>
    <property type="evidence" value="ECO:0007669"/>
    <property type="project" value="UniProtKB-KW"/>
</dbReference>
<dbReference type="PANTHER" id="PTHR46090:SF2">
    <property type="entry name" value="ADP-RIBOSYLATION FACTOR-LIKE PROTEIN 13B"/>
    <property type="match status" value="1"/>
</dbReference>
<dbReference type="InterPro" id="IPR027417">
    <property type="entry name" value="P-loop_NTPase"/>
</dbReference>
<dbReference type="SMART" id="SM00177">
    <property type="entry name" value="ARF"/>
    <property type="match status" value="1"/>
</dbReference>
<reference evidence="5 6" key="1">
    <citation type="journal article" date="2024" name="BMC Genomics">
        <title>De novo assembly and annotation of Popillia japonica's genome with initial clues to its potential as an invasive pest.</title>
        <authorList>
            <person name="Cucini C."/>
            <person name="Boschi S."/>
            <person name="Funari R."/>
            <person name="Cardaioli E."/>
            <person name="Iannotti N."/>
            <person name="Marturano G."/>
            <person name="Paoli F."/>
            <person name="Bruttini M."/>
            <person name="Carapelli A."/>
            <person name="Frati F."/>
            <person name="Nardi F."/>
        </authorList>
    </citation>
    <scope>NUCLEOTIDE SEQUENCE [LARGE SCALE GENOMIC DNA]</scope>
    <source>
        <strain evidence="5">DMR45628</strain>
    </source>
</reference>
<dbReference type="GO" id="GO:0097500">
    <property type="term" value="P:receptor localization to non-motile cilium"/>
    <property type="evidence" value="ECO:0007669"/>
    <property type="project" value="TreeGrafter"/>
</dbReference>
<keyword evidence="1 3" id="KW-0547">Nucleotide-binding</keyword>
<protein>
    <submittedName>
        <fullName evidence="5">ADP-ribosylation factor family</fullName>
    </submittedName>
</protein>
<keyword evidence="6" id="KW-1185">Reference proteome</keyword>
<dbReference type="FunFam" id="3.40.50.300:FF:000415">
    <property type="entry name" value="ADP-ribosylation factor-like GTPase 13B"/>
    <property type="match status" value="1"/>
</dbReference>
<keyword evidence="2 3" id="KW-0342">GTP-binding</keyword>
<feature type="binding site" evidence="3">
    <location>
        <begin position="123"/>
        <end position="126"/>
    </location>
    <ligand>
        <name>GTP</name>
        <dbReference type="ChEBI" id="CHEBI:37565"/>
    </ligand>
</feature>
<evidence type="ECO:0000256" key="1">
    <source>
        <dbReference type="ARBA" id="ARBA00022741"/>
    </source>
</evidence>
<evidence type="ECO:0000256" key="2">
    <source>
        <dbReference type="ARBA" id="ARBA00023134"/>
    </source>
</evidence>
<accession>A0AAW1MEF7</accession>
<evidence type="ECO:0000313" key="5">
    <source>
        <dbReference type="EMBL" id="KAK9746001.1"/>
    </source>
</evidence>
<dbReference type="InterPro" id="IPR006689">
    <property type="entry name" value="Small_GTPase_ARF/SAR"/>
</dbReference>
<dbReference type="GO" id="GO:0097730">
    <property type="term" value="C:non-motile cilium"/>
    <property type="evidence" value="ECO:0007669"/>
    <property type="project" value="TreeGrafter"/>
</dbReference>
<dbReference type="SUPFAM" id="SSF52540">
    <property type="entry name" value="P-loop containing nucleoside triphosphate hydrolases"/>
    <property type="match status" value="1"/>
</dbReference>
<name>A0AAW1MEF7_POPJA</name>
<dbReference type="AlphaFoldDB" id="A0AAW1MEF7"/>
<comment type="caution">
    <text evidence="5">The sequence shown here is derived from an EMBL/GenBank/DDBJ whole genome shotgun (WGS) entry which is preliminary data.</text>
</comment>
<evidence type="ECO:0000256" key="4">
    <source>
        <dbReference type="PIRSR" id="PIRSR606689-2"/>
    </source>
</evidence>
<dbReference type="PRINTS" id="PR00328">
    <property type="entry name" value="SAR1GTPBP"/>
</dbReference>
<feature type="binding site" evidence="3">
    <location>
        <position position="67"/>
    </location>
    <ligand>
        <name>GTP</name>
        <dbReference type="ChEBI" id="CHEBI:37565"/>
    </ligand>
</feature>
<dbReference type="GO" id="GO:0060170">
    <property type="term" value="C:ciliary membrane"/>
    <property type="evidence" value="ECO:0007669"/>
    <property type="project" value="TreeGrafter"/>
</dbReference>
<keyword evidence="4" id="KW-0460">Magnesium</keyword>
<dbReference type="PROSITE" id="PS51417">
    <property type="entry name" value="ARF"/>
    <property type="match status" value="1"/>
</dbReference>
<proteinExistence type="predicted"/>
<feature type="binding site" evidence="4">
    <location>
        <position position="45"/>
    </location>
    <ligand>
        <name>Mg(2+)</name>
        <dbReference type="ChEBI" id="CHEBI:18420"/>
    </ligand>
</feature>